<dbReference type="GO" id="GO:0032259">
    <property type="term" value="P:methylation"/>
    <property type="evidence" value="ECO:0007669"/>
    <property type="project" value="UniProtKB-KW"/>
</dbReference>
<feature type="domain" description="tRNA wybutosine-synthesizing protein" evidence="12">
    <location>
        <begin position="65"/>
        <end position="165"/>
    </location>
</feature>
<keyword evidence="6" id="KW-0808">Transferase</keyword>
<evidence type="ECO:0000256" key="8">
    <source>
        <dbReference type="ARBA" id="ARBA00022694"/>
    </source>
</evidence>
<evidence type="ECO:0000256" key="7">
    <source>
        <dbReference type="ARBA" id="ARBA00022691"/>
    </source>
</evidence>
<name>A0A0L8GLY1_OCTBM</name>
<comment type="pathway">
    <text evidence="1">tRNA modification; wybutosine-tRNA(Phe) biosynthesis.</text>
</comment>
<proteinExistence type="inferred from homology"/>
<evidence type="ECO:0000256" key="4">
    <source>
        <dbReference type="ARBA" id="ARBA00016536"/>
    </source>
</evidence>
<dbReference type="GO" id="GO:0008033">
    <property type="term" value="P:tRNA processing"/>
    <property type="evidence" value="ECO:0007669"/>
    <property type="project" value="UniProtKB-KW"/>
</dbReference>
<dbReference type="EC" id="2.1.1.282" evidence="3"/>
<gene>
    <name evidence="13" type="ORF">OCBIM_22031388mg</name>
</gene>
<keyword evidence="8" id="KW-0819">tRNA processing</keyword>
<evidence type="ECO:0000256" key="1">
    <source>
        <dbReference type="ARBA" id="ARBA00004797"/>
    </source>
</evidence>
<evidence type="ECO:0000313" key="13">
    <source>
        <dbReference type="EMBL" id="KOF78016.1"/>
    </source>
</evidence>
<dbReference type="GO" id="GO:0008168">
    <property type="term" value="F:methyltransferase activity"/>
    <property type="evidence" value="ECO:0007669"/>
    <property type="project" value="UniProtKB-KW"/>
</dbReference>
<reference evidence="13" key="1">
    <citation type="submission" date="2015-07" db="EMBL/GenBank/DDBJ databases">
        <title>MeaNS - Measles Nucleotide Surveillance Program.</title>
        <authorList>
            <person name="Tran T."/>
            <person name="Druce J."/>
        </authorList>
    </citation>
    <scope>NUCLEOTIDE SEQUENCE</scope>
    <source>
        <strain evidence="13">UCB-OBI-ISO-001</strain>
        <tissue evidence="13">Gonad</tissue>
    </source>
</reference>
<evidence type="ECO:0000256" key="2">
    <source>
        <dbReference type="ARBA" id="ARBA00008569"/>
    </source>
</evidence>
<evidence type="ECO:0000256" key="9">
    <source>
        <dbReference type="ARBA" id="ARBA00025378"/>
    </source>
</evidence>
<sequence>MAKSFALQKKNNLSKIDCSRKGSIDAPILSLCQYINSLEQYFTTSSCSGRIIIFEDVAPLEEITGDAVFKFEPFVMHIQCRELHDAQTIHAVSVASGFRNSGITVNRKGKIIAAIRSTQCLEVPLSNNGELLVSKEYIDYIIGIANQKMSENLTRIQRLFENLQEANLKNSGSHI</sequence>
<organism evidence="13">
    <name type="scientific">Octopus bimaculoides</name>
    <name type="common">California two-spotted octopus</name>
    <dbReference type="NCBI Taxonomy" id="37653"/>
    <lineage>
        <taxon>Eukaryota</taxon>
        <taxon>Metazoa</taxon>
        <taxon>Spiralia</taxon>
        <taxon>Lophotrochozoa</taxon>
        <taxon>Mollusca</taxon>
        <taxon>Cephalopoda</taxon>
        <taxon>Coleoidea</taxon>
        <taxon>Octopodiformes</taxon>
        <taxon>Octopoda</taxon>
        <taxon>Incirrata</taxon>
        <taxon>Octopodidae</taxon>
        <taxon>Octopus</taxon>
    </lineage>
</organism>
<feature type="domain" description="tRNA wybutosine-synthesizing protein" evidence="12">
    <location>
        <begin position="9"/>
        <end position="55"/>
    </location>
</feature>
<keyword evidence="7" id="KW-0949">S-adenosyl-L-methionine</keyword>
<comment type="similarity">
    <text evidence="2">Belongs to the TYW3 family.</text>
</comment>
<evidence type="ECO:0000256" key="10">
    <source>
        <dbReference type="ARBA" id="ARBA00030554"/>
    </source>
</evidence>
<evidence type="ECO:0000256" key="11">
    <source>
        <dbReference type="ARBA" id="ARBA00049202"/>
    </source>
</evidence>
<keyword evidence="5" id="KW-0489">Methyltransferase</keyword>
<accession>A0A0L8GLY1</accession>
<protein>
    <recommendedName>
        <fullName evidence="4">tRNA wybutosine-synthesizing protein 3 homolog</fullName>
        <ecNumber evidence="3">2.1.1.282</ecNumber>
    </recommendedName>
    <alternativeName>
        <fullName evidence="10">tRNA(Phe) 7-((3-amino-3-carboxypropyl)-4-demethylwyosine(37)-N(4))-methyltransferase</fullName>
    </alternativeName>
</protein>
<dbReference type="PANTHER" id="PTHR48418">
    <property type="entry name" value="TRNA WYBUTOSINE-SYNTHESIZING PROTEIN 3"/>
    <property type="match status" value="1"/>
</dbReference>
<evidence type="ECO:0000256" key="5">
    <source>
        <dbReference type="ARBA" id="ARBA00022603"/>
    </source>
</evidence>
<dbReference type="Pfam" id="PF02676">
    <property type="entry name" value="TYW3"/>
    <property type="match status" value="2"/>
</dbReference>
<evidence type="ECO:0000259" key="12">
    <source>
        <dbReference type="Pfam" id="PF02676"/>
    </source>
</evidence>
<dbReference type="Gene3D" id="3.30.1960.10">
    <property type="entry name" value="tRNA wybutosine-synthesizing-like"/>
    <property type="match status" value="2"/>
</dbReference>
<evidence type="ECO:0000256" key="3">
    <source>
        <dbReference type="ARBA" id="ARBA00012750"/>
    </source>
</evidence>
<dbReference type="InterPro" id="IPR036602">
    <property type="entry name" value="tRNA_yW-synthesising-like_sf"/>
</dbReference>
<dbReference type="UniPathway" id="UPA00375"/>
<dbReference type="AlphaFoldDB" id="A0A0L8GLY1"/>
<dbReference type="InterPro" id="IPR003827">
    <property type="entry name" value="tRNA_yW-synthesising"/>
</dbReference>
<dbReference type="EMBL" id="KQ421226">
    <property type="protein sequence ID" value="KOF78016.1"/>
    <property type="molecule type" value="Genomic_DNA"/>
</dbReference>
<comment type="catalytic activity">
    <reaction evidence="11">
        <text>4-demethyl-7-[(3S)-3-amino-3-carboxypropyl]wyosine(37) in tRNA(Phe) + S-adenosyl-L-methionine = 7-[(3S)-3-amino-3-carboxypropyl]wyosine(37) in tRNA(Phe) + S-adenosyl-L-homocysteine + H(+)</text>
        <dbReference type="Rhea" id="RHEA:36635"/>
        <dbReference type="Rhea" id="RHEA-COMP:10378"/>
        <dbReference type="Rhea" id="RHEA-COMP:10379"/>
        <dbReference type="ChEBI" id="CHEBI:15378"/>
        <dbReference type="ChEBI" id="CHEBI:57856"/>
        <dbReference type="ChEBI" id="CHEBI:59789"/>
        <dbReference type="ChEBI" id="CHEBI:73543"/>
        <dbReference type="ChEBI" id="CHEBI:73550"/>
        <dbReference type="EC" id="2.1.1.282"/>
    </reaction>
</comment>
<evidence type="ECO:0000256" key="6">
    <source>
        <dbReference type="ARBA" id="ARBA00022679"/>
    </source>
</evidence>
<dbReference type="OrthoDB" id="6039950at2759"/>
<dbReference type="PANTHER" id="PTHR48418:SF1">
    <property type="entry name" value="TRNA WYBUTOSINE-SYNTHESIZING PROTEIN 3"/>
    <property type="match status" value="1"/>
</dbReference>
<comment type="function">
    <text evidence="9">Probable S-adenosyl-L-methionine-dependent methyltransferase that acts as a component of the wybutosine biosynthesis pathway. Wybutosine is a hyper modified guanosine with a tricyclic base found at the 3'-position adjacent to the anticodon of eukaryotic phenylalanine tRNA.</text>
</comment>
<dbReference type="SUPFAM" id="SSF111278">
    <property type="entry name" value="SSo0622-like"/>
    <property type="match status" value="1"/>
</dbReference>